<dbReference type="PANTHER" id="PTHR12771:SF51">
    <property type="entry name" value="LD01482P"/>
    <property type="match status" value="1"/>
</dbReference>
<dbReference type="PANTHER" id="PTHR12771">
    <property type="entry name" value="ENGULFMENT AND CELL MOTILITY"/>
    <property type="match status" value="1"/>
</dbReference>
<accession>A0A0L0D1V3</accession>
<keyword evidence="3" id="KW-1185">Reference proteome</keyword>
<feature type="domain" description="ELMO" evidence="1">
    <location>
        <begin position="83"/>
        <end position="249"/>
    </location>
</feature>
<evidence type="ECO:0000259" key="1">
    <source>
        <dbReference type="PROSITE" id="PS51335"/>
    </source>
</evidence>
<dbReference type="AlphaFoldDB" id="A0A0L0D1V3"/>
<dbReference type="EMBL" id="GL349433">
    <property type="protein sequence ID" value="KNC46186.1"/>
    <property type="molecule type" value="Genomic_DNA"/>
</dbReference>
<dbReference type="OrthoDB" id="67155at2759"/>
<dbReference type="GeneID" id="25560118"/>
<reference evidence="2 3" key="1">
    <citation type="submission" date="2010-05" db="EMBL/GenBank/DDBJ databases">
        <title>The Genome Sequence of Thecamonas trahens ATCC 50062.</title>
        <authorList>
            <consortium name="The Broad Institute Genome Sequencing Platform"/>
            <person name="Russ C."/>
            <person name="Cuomo C."/>
            <person name="Shea T."/>
            <person name="Young S.K."/>
            <person name="Zeng Q."/>
            <person name="Koehrsen M."/>
            <person name="Haas B."/>
            <person name="Borodovsky M."/>
            <person name="Guigo R."/>
            <person name="Alvarado L."/>
            <person name="Berlin A."/>
            <person name="Bochicchio J."/>
            <person name="Borenstein D."/>
            <person name="Chapman S."/>
            <person name="Chen Z."/>
            <person name="Freedman E."/>
            <person name="Gellesch M."/>
            <person name="Goldberg J."/>
            <person name="Griggs A."/>
            <person name="Gujja S."/>
            <person name="Heilman E."/>
            <person name="Heiman D."/>
            <person name="Hepburn T."/>
            <person name="Howarth C."/>
            <person name="Jen D."/>
            <person name="Larson L."/>
            <person name="Mehta T."/>
            <person name="Park D."/>
            <person name="Pearson M."/>
            <person name="Roberts A."/>
            <person name="Saif S."/>
            <person name="Shenoy N."/>
            <person name="Sisk P."/>
            <person name="Stolte C."/>
            <person name="Sykes S."/>
            <person name="Thomson T."/>
            <person name="Walk T."/>
            <person name="White J."/>
            <person name="Yandava C."/>
            <person name="Burger G."/>
            <person name="Gray M.W."/>
            <person name="Holland P.W.H."/>
            <person name="King N."/>
            <person name="Lang F.B.F."/>
            <person name="Roger A.J."/>
            <person name="Ruiz-Trillo I."/>
            <person name="Lander E."/>
            <person name="Nusbaum C."/>
        </authorList>
    </citation>
    <scope>NUCLEOTIDE SEQUENCE [LARGE SCALE GENOMIC DNA]</scope>
    <source>
        <strain evidence="2 3">ATCC 50062</strain>
    </source>
</reference>
<sequence length="262" mass="28133">MAGAVRQHAAGWSLLEDDHGVLDDLLSSETEAVVSRFAGGGDGLVAARGYDAVKDGLRYIGVRAALDEAVVALKVPYDRTDAEHEDKLFALWDALRPGLDRPERISPKWGMLGFQGRDPATDFRGMGLLALEQLLFVAQSSGTGYLAVLACAEACDEEPFYPFATAGINFTAFALAALRRGDLDGALMAAAAAVGAHQWTLDAAMEVFHAFYARALLALHAQWRAEMPEDIMAFPGVSERVQAAMVARVRRGDLNELLSPGL</sequence>
<dbReference type="OMA" id="AHIEYEE"/>
<dbReference type="Pfam" id="PF04727">
    <property type="entry name" value="ELMO_CED12"/>
    <property type="match status" value="1"/>
</dbReference>
<evidence type="ECO:0000313" key="2">
    <source>
        <dbReference type="EMBL" id="KNC46186.1"/>
    </source>
</evidence>
<proteinExistence type="predicted"/>
<dbReference type="Proteomes" id="UP000054408">
    <property type="component" value="Unassembled WGS sequence"/>
</dbReference>
<dbReference type="InterPro" id="IPR050868">
    <property type="entry name" value="ELMO_domain-containing"/>
</dbReference>
<evidence type="ECO:0000313" key="3">
    <source>
        <dbReference type="Proteomes" id="UP000054408"/>
    </source>
</evidence>
<name>A0A0L0D1V3_THETB</name>
<gene>
    <name evidence="2" type="ORF">AMSG_00305</name>
</gene>
<protein>
    <submittedName>
        <fullName evidence="2">ELMO domain-containing protein 2</fullName>
    </submittedName>
</protein>
<dbReference type="eggNOG" id="KOG2998">
    <property type="taxonomic scope" value="Eukaryota"/>
</dbReference>
<dbReference type="InterPro" id="IPR006816">
    <property type="entry name" value="ELMO_dom"/>
</dbReference>
<dbReference type="PROSITE" id="PS51335">
    <property type="entry name" value="ELMO"/>
    <property type="match status" value="1"/>
</dbReference>
<dbReference type="RefSeq" id="XP_013763161.1">
    <property type="nucleotide sequence ID" value="XM_013907707.1"/>
</dbReference>
<organism evidence="2 3">
    <name type="scientific">Thecamonas trahens ATCC 50062</name>
    <dbReference type="NCBI Taxonomy" id="461836"/>
    <lineage>
        <taxon>Eukaryota</taxon>
        <taxon>Apusozoa</taxon>
        <taxon>Apusomonadida</taxon>
        <taxon>Apusomonadidae</taxon>
        <taxon>Thecamonas</taxon>
    </lineage>
</organism>